<dbReference type="Proteomes" id="UP000307749">
    <property type="component" value="Unassembled WGS sequence"/>
</dbReference>
<dbReference type="AlphaFoldDB" id="A0A4V3UTC4"/>
<keyword evidence="3" id="KW-1185">Reference proteome</keyword>
<evidence type="ECO:0000313" key="2">
    <source>
        <dbReference type="EMBL" id="THD10131.1"/>
    </source>
</evidence>
<evidence type="ECO:0000259" key="1">
    <source>
        <dbReference type="Pfam" id="PF13280"/>
    </source>
</evidence>
<dbReference type="InterPro" id="IPR014942">
    <property type="entry name" value="AbiEii"/>
</dbReference>
<evidence type="ECO:0000313" key="3">
    <source>
        <dbReference type="Proteomes" id="UP000307749"/>
    </source>
</evidence>
<dbReference type="OrthoDB" id="1550603at2"/>
<protein>
    <recommendedName>
        <fullName evidence="1">WYL domain-containing protein</fullName>
    </recommendedName>
</protein>
<dbReference type="Pfam" id="PF13280">
    <property type="entry name" value="WYL"/>
    <property type="match status" value="1"/>
</dbReference>
<accession>A0A4V3UTC4</accession>
<gene>
    <name evidence="2" type="ORF">B1806_09710</name>
</gene>
<sequence length="472" mass="52715">MIDRREILETASSLGLLPSVVEKDYVLGWLLAGIHTHPELTDSWVFKGGTCLKKCYFETYRFSEDLDFTLRDEAGLQEDFLRRVLSEVVEWVSDESGLTIPADQLSFDIYTNPRGRLSCQGKVGYRGPVSPTSGSGGWPKIKLDLTADEVLVLPSVRRGVFHPYADSPEGGMWINSYAYEEAFGEKIRALGERTRPRDLYDVINLYRHGDTRPSAALLLDVLTKKCAYKGIALPSLASLEPHRSDLEAMWDNMLGHQLPVLPPVAEFWAALPEMFVWIMGGEEVPQPVAITAGATETTIRTRELPRGIPMRTRGPLEIIRFAAANHLCVDLSYDGGTRRIEPYSLRETRDGNFVLYATRSDSGEPRSYRIDRIQGASVTNQSFSPRYLIELTTAGPLSIPQTARTDNGGLSFGRPMVRRVARPSSNAPVYIYRCPVCGKSFDRKSMDSSLNAHKNPRGYPCPGRTGIYVRTN</sequence>
<dbReference type="STRING" id="993689.GCA_002077135_00372"/>
<name>A0A4V3UTC4_9GAMM</name>
<dbReference type="PROSITE" id="PS52050">
    <property type="entry name" value="WYL"/>
    <property type="match status" value="1"/>
</dbReference>
<dbReference type="RefSeq" id="WP_081130399.1">
    <property type="nucleotide sequence ID" value="NZ_LDOS01000005.1"/>
</dbReference>
<reference evidence="2 3" key="1">
    <citation type="submission" date="2017-02" db="EMBL/GenBank/DDBJ databases">
        <title>Whole genome sequencing of Metallibacterium scheffleri DSM 24874 (T).</title>
        <authorList>
            <person name="Kumar S."/>
            <person name="Patil P."/>
            <person name="Patil P.B."/>
        </authorList>
    </citation>
    <scope>NUCLEOTIDE SEQUENCE [LARGE SCALE GENOMIC DNA]</scope>
    <source>
        <strain evidence="2 3">DSM 24874</strain>
    </source>
</reference>
<organism evidence="2 3">
    <name type="scientific">Metallibacterium scheffleri</name>
    <dbReference type="NCBI Taxonomy" id="993689"/>
    <lineage>
        <taxon>Bacteria</taxon>
        <taxon>Pseudomonadati</taxon>
        <taxon>Pseudomonadota</taxon>
        <taxon>Gammaproteobacteria</taxon>
        <taxon>Lysobacterales</taxon>
        <taxon>Rhodanobacteraceae</taxon>
        <taxon>Metallibacterium</taxon>
    </lineage>
</organism>
<dbReference type="InterPro" id="IPR026881">
    <property type="entry name" value="WYL_dom"/>
</dbReference>
<dbReference type="EMBL" id="MWQO01000033">
    <property type="protein sequence ID" value="THD10131.1"/>
    <property type="molecule type" value="Genomic_DNA"/>
</dbReference>
<dbReference type="Gene3D" id="3.10.450.620">
    <property type="entry name" value="JHP933, nucleotidyltransferase-like core domain"/>
    <property type="match status" value="1"/>
</dbReference>
<proteinExistence type="predicted"/>
<comment type="caution">
    <text evidence="2">The sequence shown here is derived from an EMBL/GenBank/DDBJ whole genome shotgun (WGS) entry which is preliminary data.</text>
</comment>
<dbReference type="Pfam" id="PF08843">
    <property type="entry name" value="AbiEii"/>
    <property type="match status" value="1"/>
</dbReference>
<feature type="domain" description="WYL" evidence="1">
    <location>
        <begin position="316"/>
        <end position="377"/>
    </location>
</feature>